<gene>
    <name evidence="2" type="ORF">C0099_06975</name>
</gene>
<keyword evidence="3" id="KW-1185">Reference proteome</keyword>
<dbReference type="KEGG" id="atw:C0099_06975"/>
<evidence type="ECO:0000256" key="1">
    <source>
        <dbReference type="SAM" id="SignalP"/>
    </source>
</evidence>
<keyword evidence="1" id="KW-0732">Signal</keyword>
<dbReference type="Proteomes" id="UP000242205">
    <property type="component" value="Chromosome"/>
</dbReference>
<feature type="chain" id="PRO_5014473171" evidence="1">
    <location>
        <begin position="20"/>
        <end position="184"/>
    </location>
</feature>
<evidence type="ECO:0000313" key="3">
    <source>
        <dbReference type="Proteomes" id="UP000242205"/>
    </source>
</evidence>
<dbReference type="AlphaFoldDB" id="A0A2I6S610"/>
<proteinExistence type="predicted"/>
<dbReference type="EMBL" id="CP025682">
    <property type="protein sequence ID" value="AUN94703.1"/>
    <property type="molecule type" value="Genomic_DNA"/>
</dbReference>
<feature type="signal peptide" evidence="1">
    <location>
        <begin position="1"/>
        <end position="19"/>
    </location>
</feature>
<sequence>MMRHVALLGVLLMSAPAMAASVTTQVCFNYGCSERADVHFGEFEFELAGDHLAAADDAASEREALREALALLYRLAGRQTPIDADRAGNLRDAGVRGRMDCIDHSITTDALLRLIEARDWLRHHDVNDIAVRRAGIFSEHRSAVIVERGSGAAWVVDTWFGDHAEPAVLMPLDEWMNGGGPNVY</sequence>
<dbReference type="RefSeq" id="WP_102246770.1">
    <property type="nucleotide sequence ID" value="NZ_CP025682.1"/>
</dbReference>
<dbReference type="OrthoDB" id="6117634at2"/>
<accession>A0A2I6S610</accession>
<evidence type="ECO:0000313" key="2">
    <source>
        <dbReference type="EMBL" id="AUN94703.1"/>
    </source>
</evidence>
<organism evidence="2 3">
    <name type="scientific">Pseudazoarcus pumilus</name>
    <dbReference type="NCBI Taxonomy" id="2067960"/>
    <lineage>
        <taxon>Bacteria</taxon>
        <taxon>Pseudomonadati</taxon>
        <taxon>Pseudomonadota</taxon>
        <taxon>Betaproteobacteria</taxon>
        <taxon>Rhodocyclales</taxon>
        <taxon>Zoogloeaceae</taxon>
        <taxon>Pseudazoarcus</taxon>
    </lineage>
</organism>
<name>A0A2I6S610_9RHOO</name>
<reference evidence="2 3" key="1">
    <citation type="submission" date="2018-01" db="EMBL/GenBank/DDBJ databases">
        <authorList>
            <person name="Fu G.-Y."/>
        </authorList>
    </citation>
    <scope>NUCLEOTIDE SEQUENCE [LARGE SCALE GENOMIC DNA]</scope>
    <source>
        <strain evidence="2 3">SY39</strain>
    </source>
</reference>
<protein>
    <submittedName>
        <fullName evidence="2">Uncharacterized protein</fullName>
    </submittedName>
</protein>